<dbReference type="SUPFAM" id="SSF56925">
    <property type="entry name" value="OMPA-like"/>
    <property type="match status" value="1"/>
</dbReference>
<comment type="caution">
    <text evidence="2">The sequence shown here is derived from an EMBL/GenBank/DDBJ whole genome shotgun (WGS) entry which is preliminary data.</text>
</comment>
<sequence length="207" mass="22687">MSLKPIAVHLVVLIAAVVSVPTRAHAQAWPLIGEMTQRAWTYELHGFTPRGAFHERFRDIHALSLESGLAWRFLSGLELRMNGGYFHAWGETSEPLSSDPPRRSDADGLTLSYGARYYFIELGRAHLYGEAVAGFVWTPGSPFPAGGTAVNGMTRWGAGGAWRLDGLWSVELGYRRTHLSNGGGITAYNPAWEAHNLSLGLRRSLGP</sequence>
<dbReference type="Proteomes" id="UP000023268">
    <property type="component" value="Unassembled WGS sequence"/>
</dbReference>
<evidence type="ECO:0000313" key="3">
    <source>
        <dbReference type="Proteomes" id="UP000023268"/>
    </source>
</evidence>
<dbReference type="EMBL" id="JEMG01000001">
    <property type="protein sequence ID" value="EYC52742.1"/>
    <property type="molecule type" value="Genomic_DNA"/>
</dbReference>
<dbReference type="GO" id="GO:0009279">
    <property type="term" value="C:cell outer membrane"/>
    <property type="evidence" value="ECO:0007669"/>
    <property type="project" value="UniProtKB-SubCell"/>
</dbReference>
<comment type="subcellular location">
    <subcellularLocation>
        <location evidence="1">Cell outer membrane</location>
    </subcellularLocation>
</comment>
<dbReference type="AlphaFoldDB" id="A0A016XMD6"/>
<reference evidence="2 3" key="1">
    <citation type="submission" date="2014-02" db="EMBL/GenBank/DDBJ databases">
        <title>Draft Genome of Hylemonella gracilis isolated from the Niagara River.</title>
        <authorList>
            <person name="Pawlowski D.R."/>
            <person name="Koudelka G.B."/>
        </authorList>
    </citation>
    <scope>NUCLEOTIDE SEQUENCE [LARGE SCALE GENOMIC DNA]</scope>
    <source>
        <strain evidence="2 3">Niagara R</strain>
    </source>
</reference>
<dbReference type="Gene3D" id="2.40.160.20">
    <property type="match status" value="1"/>
</dbReference>
<gene>
    <name evidence="2" type="ORF">AZ34_01065</name>
</gene>
<evidence type="ECO:0000313" key="2">
    <source>
        <dbReference type="EMBL" id="EYC52742.1"/>
    </source>
</evidence>
<evidence type="ECO:0000256" key="1">
    <source>
        <dbReference type="ARBA" id="ARBA00004442"/>
    </source>
</evidence>
<protein>
    <recommendedName>
        <fullName evidence="4">Acyloxyacyl hydrolase</fullName>
    </recommendedName>
</protein>
<name>A0A016XMD6_9BURK</name>
<organism evidence="2 3">
    <name type="scientific">Hylemonella gracilis str. Niagara R</name>
    <dbReference type="NCBI Taxonomy" id="1458275"/>
    <lineage>
        <taxon>Bacteria</taxon>
        <taxon>Pseudomonadati</taxon>
        <taxon>Pseudomonadota</taxon>
        <taxon>Betaproteobacteria</taxon>
        <taxon>Burkholderiales</taxon>
        <taxon>Comamonadaceae</taxon>
        <taxon>Hylemonella</taxon>
    </lineage>
</organism>
<accession>A0A016XMD6</accession>
<dbReference type="InterPro" id="IPR018550">
    <property type="entry name" value="Lipid-A_deacylase-rel"/>
</dbReference>
<dbReference type="Pfam" id="PF09411">
    <property type="entry name" value="PagL"/>
    <property type="match status" value="1"/>
</dbReference>
<proteinExistence type="predicted"/>
<evidence type="ECO:0008006" key="4">
    <source>
        <dbReference type="Google" id="ProtNLM"/>
    </source>
</evidence>
<dbReference type="STRING" id="1458275.AZ34_01065"/>
<dbReference type="InterPro" id="IPR011250">
    <property type="entry name" value="OMP/PagP_B-barrel"/>
</dbReference>